<proteinExistence type="predicted"/>
<evidence type="ECO:0000313" key="2">
    <source>
        <dbReference type="Proteomes" id="UP000245412"/>
    </source>
</evidence>
<dbReference type="NCBIfam" id="TIGR02837">
    <property type="entry name" value="spore_II_R"/>
    <property type="match status" value="1"/>
</dbReference>
<sequence>MKIRVFRDRALDRVRAWIINNQRKAAGMLTVLTILGFWTAASLMGRAAEPVHVQEGIAKEIIRFHVIANSDSEEDQALKLEVKDEMVDYLKGILEGADTVEAVKEAIEENLEIIESRAGEAVRSRGCGYQVRAEMTNCYFPVKTYGDCTFPAGYYDALRITIGKAEGKNWWCVLFPNLCFIDSIHGIVPEEEKEELKNVLTEDEYDSLFTRDKEYRVKWRFLNCNFLGMD</sequence>
<dbReference type="EMBL" id="QGGY01000006">
    <property type="protein sequence ID" value="PWJ75461.1"/>
    <property type="molecule type" value="Genomic_DNA"/>
</dbReference>
<comment type="caution">
    <text evidence="1">The sequence shown here is derived from an EMBL/GenBank/DDBJ whole genome shotgun (WGS) entry which is preliminary data.</text>
</comment>
<dbReference type="RefSeq" id="WP_109626408.1">
    <property type="nucleotide sequence ID" value="NZ_JANKBI010000004.1"/>
</dbReference>
<keyword evidence="2" id="KW-1185">Reference proteome</keyword>
<accession>A0AB73T491</accession>
<dbReference type="AlphaFoldDB" id="A0AB73T491"/>
<reference evidence="1 2" key="1">
    <citation type="submission" date="2018-05" db="EMBL/GenBank/DDBJ databases">
        <authorList>
            <person name="Goeker M."/>
            <person name="Huntemann M."/>
            <person name="Clum A."/>
            <person name="Pillay M."/>
            <person name="Palaniappan K."/>
            <person name="Varghese N."/>
            <person name="Mikhailova N."/>
            <person name="Stamatis D."/>
            <person name="Reddy T."/>
            <person name="Daum C."/>
            <person name="Shapiro N."/>
            <person name="Ivanova N."/>
            <person name="Kyrpides N."/>
            <person name="Woyke T."/>
        </authorList>
    </citation>
    <scope>NUCLEOTIDE SEQUENCE [LARGE SCALE GENOMIC DNA]</scope>
    <source>
        <strain evidence="1 2">DSM 26524</strain>
    </source>
</reference>
<gene>
    <name evidence="1" type="ORF">C7383_10631</name>
</gene>
<dbReference type="InterPro" id="IPR014202">
    <property type="entry name" value="Spore_II_R"/>
</dbReference>
<evidence type="ECO:0000313" key="1">
    <source>
        <dbReference type="EMBL" id="PWJ75461.1"/>
    </source>
</evidence>
<organism evidence="1 2">
    <name type="scientific">Murimonas intestini</name>
    <dbReference type="NCBI Taxonomy" id="1337051"/>
    <lineage>
        <taxon>Bacteria</taxon>
        <taxon>Bacillati</taxon>
        <taxon>Bacillota</taxon>
        <taxon>Clostridia</taxon>
        <taxon>Lachnospirales</taxon>
        <taxon>Lachnospiraceae</taxon>
        <taxon>Murimonas</taxon>
    </lineage>
</organism>
<name>A0AB73T491_9FIRM</name>
<protein>
    <submittedName>
        <fullName evidence="1">Stage II sporulation protein R</fullName>
    </submittedName>
</protein>
<dbReference type="Proteomes" id="UP000245412">
    <property type="component" value="Unassembled WGS sequence"/>
</dbReference>
<dbReference type="Pfam" id="PF09551">
    <property type="entry name" value="Spore_II_R"/>
    <property type="match status" value="1"/>
</dbReference>